<dbReference type="Pfam" id="PF13379">
    <property type="entry name" value="NMT1_2"/>
    <property type="match status" value="1"/>
</dbReference>
<dbReference type="PROSITE" id="PS51318">
    <property type="entry name" value="TAT"/>
    <property type="match status" value="1"/>
</dbReference>
<protein>
    <submittedName>
        <fullName evidence="1">NitT/TauT family transport system substrate-binding protein</fullName>
    </submittedName>
</protein>
<dbReference type="AlphaFoldDB" id="A0A1H3F8G2"/>
<dbReference type="PANTHER" id="PTHR30024">
    <property type="entry name" value="ALIPHATIC SULFONATES-BINDING PROTEIN-RELATED"/>
    <property type="match status" value="1"/>
</dbReference>
<dbReference type="EMBL" id="FNPB01000003">
    <property type="protein sequence ID" value="SDX87200.1"/>
    <property type="molecule type" value="Genomic_DNA"/>
</dbReference>
<evidence type="ECO:0000313" key="1">
    <source>
        <dbReference type="EMBL" id="SDX87200.1"/>
    </source>
</evidence>
<keyword evidence="2" id="KW-1185">Reference proteome</keyword>
<organism evidence="1 2">
    <name type="scientific">Halobellus clavatus</name>
    <dbReference type="NCBI Taxonomy" id="660517"/>
    <lineage>
        <taxon>Archaea</taxon>
        <taxon>Methanobacteriati</taxon>
        <taxon>Methanobacteriota</taxon>
        <taxon>Stenosarchaea group</taxon>
        <taxon>Halobacteria</taxon>
        <taxon>Halobacteriales</taxon>
        <taxon>Haloferacaceae</taxon>
        <taxon>Halobellus</taxon>
    </lineage>
</organism>
<dbReference type="Proteomes" id="UP000199170">
    <property type="component" value="Unassembled WGS sequence"/>
</dbReference>
<dbReference type="Gene3D" id="3.40.190.10">
    <property type="entry name" value="Periplasmic binding protein-like II"/>
    <property type="match status" value="2"/>
</dbReference>
<dbReference type="PANTHER" id="PTHR30024:SF42">
    <property type="entry name" value="ALIPHATIC SULFONATES-BINDING PROTEIN-RELATED"/>
    <property type="match status" value="1"/>
</dbReference>
<sequence length="360" mass="38369">MTDDTTTDRMAVSRRRVLRSAGAISAVGLTGVAGCTGGGASGSGGDGGLEEITVAYMPIYPDMQYFIMEQEEYFDELSATVSGEVFSDGPSIVQASATGDFDVMMFGIVPAMIVMDKGIPSKITAANIQNAMQILAHDDFAAMWADASSGAEAFARFEEERGRKFTFGTFPPGSVPDILLRYWLAEIVGVDPETDVNVTALGGAGPVRQALLAGEIDGTSIMEPVPTIAEINDAPYQSIAWAGDFMPGQPAAVTLMHDRLREDNPEQAAAFVEQHQRATTFANENPEEAAQHASTVIGESSLPVETARRAMDSRASDFITDPHKIADGAQVFSEYAEQSGKTSEVLSNDAMFDFGVYDSL</sequence>
<dbReference type="InterPro" id="IPR006311">
    <property type="entry name" value="TAT_signal"/>
</dbReference>
<accession>A0A1H3F8G2</accession>
<dbReference type="SUPFAM" id="SSF53850">
    <property type="entry name" value="Periplasmic binding protein-like II"/>
    <property type="match status" value="1"/>
</dbReference>
<reference evidence="2" key="1">
    <citation type="submission" date="2016-10" db="EMBL/GenBank/DDBJ databases">
        <authorList>
            <person name="Varghese N."/>
            <person name="Submissions S."/>
        </authorList>
    </citation>
    <scope>NUCLEOTIDE SEQUENCE [LARGE SCALE GENOMIC DNA]</scope>
    <source>
        <strain evidence="2">CGMCC 1.10118</strain>
    </source>
</reference>
<dbReference type="OrthoDB" id="10037at2157"/>
<proteinExistence type="predicted"/>
<gene>
    <name evidence="1" type="ORF">SAMN04487946_103222</name>
</gene>
<dbReference type="STRING" id="660517.SAMN04487946_103222"/>
<evidence type="ECO:0000313" key="2">
    <source>
        <dbReference type="Proteomes" id="UP000199170"/>
    </source>
</evidence>
<name>A0A1H3F8G2_9EURY</name>
<dbReference type="RefSeq" id="WP_089766481.1">
    <property type="nucleotide sequence ID" value="NZ_FNPB01000003.1"/>
</dbReference>